<evidence type="ECO:0000313" key="10">
    <source>
        <dbReference type="Proteomes" id="UP000573499"/>
    </source>
</evidence>
<evidence type="ECO:0000313" key="9">
    <source>
        <dbReference type="EMBL" id="MBA5687587.1"/>
    </source>
</evidence>
<evidence type="ECO:0000256" key="5">
    <source>
        <dbReference type="ARBA" id="ARBA00035013"/>
    </source>
</evidence>
<organism evidence="9 10">
    <name type="scientific">Rugamonas apoptosis</name>
    <dbReference type="NCBI Taxonomy" id="2758570"/>
    <lineage>
        <taxon>Bacteria</taxon>
        <taxon>Pseudomonadati</taxon>
        <taxon>Pseudomonadota</taxon>
        <taxon>Betaproteobacteria</taxon>
        <taxon>Burkholderiales</taxon>
        <taxon>Oxalobacteraceae</taxon>
        <taxon>Telluria group</taxon>
        <taxon>Rugamonas</taxon>
    </lineage>
</organism>
<keyword evidence="10" id="KW-1185">Reference proteome</keyword>
<proteinExistence type="inferred from homology"/>
<protein>
    <recommendedName>
        <fullName evidence="6">2-oxoadipate dioxygenase/decarboxylase</fullName>
        <ecNumber evidence="6">1.13.11.93</ecNumber>
    </recommendedName>
    <alternativeName>
        <fullName evidence="7">2-hydroxyglutarate synthase</fullName>
    </alternativeName>
</protein>
<dbReference type="SMART" id="SM01150">
    <property type="entry name" value="DUF1338"/>
    <property type="match status" value="1"/>
</dbReference>
<dbReference type="Pfam" id="PF07063">
    <property type="entry name" value="HGLS"/>
    <property type="match status" value="1"/>
</dbReference>
<keyword evidence="8" id="KW-1133">Transmembrane helix</keyword>
<keyword evidence="2" id="KW-0223">Dioxygenase</keyword>
<dbReference type="Proteomes" id="UP000573499">
    <property type="component" value="Unassembled WGS sequence"/>
</dbReference>
<dbReference type="PANTHER" id="PTHR31136">
    <property type="entry name" value="DUF1338 DOMAIN-CONTAINING PROTEIN"/>
    <property type="match status" value="1"/>
</dbReference>
<evidence type="ECO:0000256" key="4">
    <source>
        <dbReference type="ARBA" id="ARBA00023004"/>
    </source>
</evidence>
<dbReference type="PANTHER" id="PTHR31136:SF5">
    <property type="entry name" value="2-OXOADIPATE DIOXYGENASE_DECARBOXYLASE, CHLOROPLASTIC"/>
    <property type="match status" value="1"/>
</dbReference>
<comment type="similarity">
    <text evidence="5">Belongs to the 2-oxoadipate dioxygenase/decarboxylase family.</text>
</comment>
<reference evidence="9 10" key="1">
    <citation type="submission" date="2020-07" db="EMBL/GenBank/DDBJ databases">
        <title>Novel species isolated from subtropical streams in China.</title>
        <authorList>
            <person name="Lu H."/>
        </authorList>
    </citation>
    <scope>NUCLEOTIDE SEQUENCE [LARGE SCALE GENOMIC DNA]</scope>
    <source>
        <strain evidence="9 10">LX47W</strain>
    </source>
</reference>
<dbReference type="GO" id="GO:0051213">
    <property type="term" value="F:dioxygenase activity"/>
    <property type="evidence" value="ECO:0007669"/>
    <property type="project" value="UniProtKB-KW"/>
</dbReference>
<evidence type="ECO:0000256" key="3">
    <source>
        <dbReference type="ARBA" id="ARBA00023002"/>
    </source>
</evidence>
<sequence length="382" mass="41859">MGGRNHFACRLSGPYRIIGPTSPFAAVLLFTMTTLDYLLTSCIGAAATARMTRLMHVPAEFSDASGNGDATVAVTRAEIAYAMNVLLFRDLLERVPEGKAYTEDAVASGRRVFFDHGAVRSVKIAANGQLPCGEAAITRFLAPLGYRLNENYPLPRLKMMGRAYVHADLPEDIPQFFVSELEVDRFSPEFQAAVGRVVASSVDPLDARDLELLKELEAQRSLPLADAVALLQSLVRCFARQHEVPALDDYELLLKESQEMAWIATEGNAFNHVTDRVPDLYALSAEQQQLGRSIKPAIEEAARGTMRQTAYRAAQVERVFRTANGCVVRRVPGSFYEFISRDRVRNADGEEVLDLGFDSSNATAIFKMTSADGAAPTMAKAA</sequence>
<keyword evidence="8" id="KW-0812">Transmembrane</keyword>
<feature type="transmembrane region" description="Helical" evidence="8">
    <location>
        <begin position="24"/>
        <end position="47"/>
    </location>
</feature>
<evidence type="ECO:0000256" key="7">
    <source>
        <dbReference type="ARBA" id="ARBA00035045"/>
    </source>
</evidence>
<dbReference type="CDD" id="cd16349">
    <property type="entry name" value="VOC_like"/>
    <property type="match status" value="1"/>
</dbReference>
<dbReference type="AlphaFoldDB" id="A0A7W2IKP0"/>
<evidence type="ECO:0000256" key="2">
    <source>
        <dbReference type="ARBA" id="ARBA00022964"/>
    </source>
</evidence>
<dbReference type="EMBL" id="JACEZU010000004">
    <property type="protein sequence ID" value="MBA5687587.1"/>
    <property type="molecule type" value="Genomic_DNA"/>
</dbReference>
<keyword evidence="8" id="KW-0472">Membrane</keyword>
<comment type="cofactor">
    <cofactor evidence="1">
        <name>Fe(2+)</name>
        <dbReference type="ChEBI" id="CHEBI:29033"/>
    </cofactor>
</comment>
<evidence type="ECO:0000256" key="8">
    <source>
        <dbReference type="SAM" id="Phobius"/>
    </source>
</evidence>
<keyword evidence="3" id="KW-0560">Oxidoreductase</keyword>
<keyword evidence="4" id="KW-0408">Iron</keyword>
<dbReference type="InterPro" id="IPR009770">
    <property type="entry name" value="HGLS"/>
</dbReference>
<evidence type="ECO:0000256" key="1">
    <source>
        <dbReference type="ARBA" id="ARBA00001954"/>
    </source>
</evidence>
<name>A0A7W2IKP0_9BURK</name>
<evidence type="ECO:0000256" key="6">
    <source>
        <dbReference type="ARBA" id="ARBA00035023"/>
    </source>
</evidence>
<gene>
    <name evidence="9" type="ORF">H3H39_11065</name>
</gene>
<comment type="caution">
    <text evidence="9">The sequence shown here is derived from an EMBL/GenBank/DDBJ whole genome shotgun (WGS) entry which is preliminary data.</text>
</comment>
<accession>A0A7W2IKP0</accession>
<dbReference type="EC" id="1.13.11.93" evidence="6"/>
<dbReference type="Gene3D" id="3.10.180.50">
    <property type="match status" value="1"/>
</dbReference>